<dbReference type="InterPro" id="IPR002213">
    <property type="entry name" value="UDP_glucos_trans"/>
</dbReference>
<evidence type="ECO:0000313" key="2">
    <source>
        <dbReference type="EMBL" id="SHM95498.1"/>
    </source>
</evidence>
<dbReference type="AlphaFoldDB" id="A0A1M7MWD8"/>
<name>A0A1M7MWD8_9FLAO</name>
<feature type="domain" description="Glycosyltransferase family 28 N-terminal" evidence="1">
    <location>
        <begin position="11"/>
        <end position="65"/>
    </location>
</feature>
<dbReference type="InterPro" id="IPR004276">
    <property type="entry name" value="GlycoTrans_28_N"/>
</dbReference>
<gene>
    <name evidence="2" type="ORF">SAMN05444484_11523</name>
</gene>
<dbReference type="Proteomes" id="UP000184028">
    <property type="component" value="Unassembled WGS sequence"/>
</dbReference>
<dbReference type="InterPro" id="IPR050426">
    <property type="entry name" value="Glycosyltransferase_28"/>
</dbReference>
<dbReference type="CDD" id="cd03784">
    <property type="entry name" value="GT1_Gtf-like"/>
    <property type="match status" value="1"/>
</dbReference>
<keyword evidence="3" id="KW-1185">Reference proteome</keyword>
<protein>
    <submittedName>
        <fullName evidence="2">Glycosyltransferase, MGT family</fullName>
    </submittedName>
</protein>
<dbReference type="OrthoDB" id="764352at2"/>
<dbReference type="EMBL" id="FRBT01000015">
    <property type="protein sequence ID" value="SHM95498.1"/>
    <property type="molecule type" value="Genomic_DNA"/>
</dbReference>
<accession>A0A1M7MWD8</accession>
<organism evidence="2 3">
    <name type="scientific">Flavobacterium chilense</name>
    <dbReference type="NCBI Taxonomy" id="946677"/>
    <lineage>
        <taxon>Bacteria</taxon>
        <taxon>Pseudomonadati</taxon>
        <taxon>Bacteroidota</taxon>
        <taxon>Flavobacteriia</taxon>
        <taxon>Flavobacteriales</taxon>
        <taxon>Flavobacteriaceae</taxon>
        <taxon>Flavobacterium</taxon>
    </lineage>
</organism>
<dbReference type="GO" id="GO:0005975">
    <property type="term" value="P:carbohydrate metabolic process"/>
    <property type="evidence" value="ECO:0007669"/>
    <property type="project" value="InterPro"/>
</dbReference>
<dbReference type="GO" id="GO:0016758">
    <property type="term" value="F:hexosyltransferase activity"/>
    <property type="evidence" value="ECO:0007669"/>
    <property type="project" value="InterPro"/>
</dbReference>
<dbReference type="STRING" id="946677.SAMN05444484_11523"/>
<sequence length="425" mass="48500">MAKIGIISPPTLGHVNPFLILGSALIKRGHDVVFFQQIDMKDKIEKAGIRFCRLGKSLPLDSIKNVQQELGNRHGLNAMRFWMKQQIGLFKLWFVDLPKLVDLEKVDYMLVDQSDPVGACVAEYKNIPFITVCMGLDLDWEEEIPPFFLDWEYGNSEKLILRNKIGFKNFVKDFQPLFDYVNKKREEYKIPSYDYTKTLYPVSPIAQIAQLPEFLDYPRKHKSVVFHNVGPFVENTNAVEISFPYEKLNRKPLVYISLGTILNMRSDLFEMIGESFSDINAQLVISTGNKLSAINTEILPEDSVICDYVPQRKVLERAVLCITHGGLNTVMDALSNGVPVLVIPISFDQPGTAARIKYKKVGEYIRYNALSKEVINETVKKIMNDPGYYERSGEMKRAFSELNGLETAISIIEKNIIEKKIKDNV</sequence>
<dbReference type="GO" id="GO:0008194">
    <property type="term" value="F:UDP-glycosyltransferase activity"/>
    <property type="evidence" value="ECO:0007669"/>
    <property type="project" value="InterPro"/>
</dbReference>
<reference evidence="3" key="1">
    <citation type="submission" date="2016-11" db="EMBL/GenBank/DDBJ databases">
        <authorList>
            <person name="Varghese N."/>
            <person name="Submissions S."/>
        </authorList>
    </citation>
    <scope>NUCLEOTIDE SEQUENCE [LARGE SCALE GENOMIC DNA]</scope>
    <source>
        <strain evidence="3">DSM 24724</strain>
    </source>
</reference>
<keyword evidence="2" id="KW-0808">Transferase</keyword>
<dbReference type="SUPFAM" id="SSF53756">
    <property type="entry name" value="UDP-Glycosyltransferase/glycogen phosphorylase"/>
    <property type="match status" value="1"/>
</dbReference>
<dbReference type="Pfam" id="PF03033">
    <property type="entry name" value="Glyco_transf_28"/>
    <property type="match status" value="1"/>
</dbReference>
<evidence type="ECO:0000259" key="1">
    <source>
        <dbReference type="Pfam" id="PF03033"/>
    </source>
</evidence>
<dbReference type="GO" id="GO:0033072">
    <property type="term" value="P:vancomycin biosynthetic process"/>
    <property type="evidence" value="ECO:0007669"/>
    <property type="project" value="UniProtKB-ARBA"/>
</dbReference>
<dbReference type="PANTHER" id="PTHR48050">
    <property type="entry name" value="STEROL 3-BETA-GLUCOSYLTRANSFERASE"/>
    <property type="match status" value="1"/>
</dbReference>
<proteinExistence type="predicted"/>
<dbReference type="Pfam" id="PF00201">
    <property type="entry name" value="UDPGT"/>
    <property type="match status" value="1"/>
</dbReference>
<dbReference type="FunFam" id="3.40.50.2000:FF:000072">
    <property type="entry name" value="Glycosyl transferase"/>
    <property type="match status" value="1"/>
</dbReference>
<dbReference type="RefSeq" id="WP_068845831.1">
    <property type="nucleotide sequence ID" value="NZ_FRBT01000015.1"/>
</dbReference>
<dbReference type="Gene3D" id="3.40.50.2000">
    <property type="entry name" value="Glycogen Phosphorylase B"/>
    <property type="match status" value="2"/>
</dbReference>
<evidence type="ECO:0000313" key="3">
    <source>
        <dbReference type="Proteomes" id="UP000184028"/>
    </source>
</evidence>
<dbReference type="PANTHER" id="PTHR48050:SF13">
    <property type="entry name" value="STEROL 3-BETA-GLUCOSYLTRANSFERASE UGT80A2"/>
    <property type="match status" value="1"/>
</dbReference>